<dbReference type="GO" id="GO:0004445">
    <property type="term" value="F:inositol-polyphosphate 5-phosphatase activity"/>
    <property type="evidence" value="ECO:0007669"/>
    <property type="project" value="InterPro"/>
</dbReference>
<dbReference type="InterPro" id="IPR008936">
    <property type="entry name" value="Rho_GTPase_activation_prot"/>
</dbReference>
<dbReference type="EMBL" id="LSYV01000007">
    <property type="protein sequence ID" value="KXZ53716.1"/>
    <property type="molecule type" value="Genomic_DNA"/>
</dbReference>
<dbReference type="Pfam" id="PF22669">
    <property type="entry name" value="Exo_endo_phos2"/>
    <property type="match status" value="2"/>
</dbReference>
<name>A0A150GV16_GONPE</name>
<accession>A0A150GV16</accession>
<dbReference type="GO" id="GO:0046856">
    <property type="term" value="P:phosphatidylinositol dephosphorylation"/>
    <property type="evidence" value="ECO:0007669"/>
    <property type="project" value="InterPro"/>
</dbReference>
<evidence type="ECO:0000256" key="2">
    <source>
        <dbReference type="ARBA" id="ARBA00022801"/>
    </source>
</evidence>
<keyword evidence="6" id="KW-1185">Reference proteome</keyword>
<organism evidence="5 6">
    <name type="scientific">Gonium pectorale</name>
    <name type="common">Green alga</name>
    <dbReference type="NCBI Taxonomy" id="33097"/>
    <lineage>
        <taxon>Eukaryota</taxon>
        <taxon>Viridiplantae</taxon>
        <taxon>Chlorophyta</taxon>
        <taxon>core chlorophytes</taxon>
        <taxon>Chlorophyceae</taxon>
        <taxon>CS clade</taxon>
        <taxon>Chlamydomonadales</taxon>
        <taxon>Volvocaceae</taxon>
        <taxon>Gonium</taxon>
    </lineage>
</organism>
<evidence type="ECO:0000256" key="3">
    <source>
        <dbReference type="SAM" id="MobiDB-lite"/>
    </source>
</evidence>
<proteinExistence type="inferred from homology"/>
<protein>
    <recommendedName>
        <fullName evidence="4">Inositol polyphosphate-related phosphatase domain-containing protein</fullName>
    </recommendedName>
</protein>
<reference evidence="6" key="1">
    <citation type="journal article" date="2016" name="Nat. Commun.">
        <title>The Gonium pectorale genome demonstrates co-option of cell cycle regulation during the evolution of multicellularity.</title>
        <authorList>
            <person name="Hanschen E.R."/>
            <person name="Marriage T.N."/>
            <person name="Ferris P.J."/>
            <person name="Hamaji T."/>
            <person name="Toyoda A."/>
            <person name="Fujiyama A."/>
            <person name="Neme R."/>
            <person name="Noguchi H."/>
            <person name="Minakuchi Y."/>
            <person name="Suzuki M."/>
            <person name="Kawai-Toyooka H."/>
            <person name="Smith D.R."/>
            <person name="Sparks H."/>
            <person name="Anderson J."/>
            <person name="Bakaric R."/>
            <person name="Luria V."/>
            <person name="Karger A."/>
            <person name="Kirschner M.W."/>
            <person name="Durand P.M."/>
            <person name="Michod R.E."/>
            <person name="Nozaki H."/>
            <person name="Olson B.J."/>
        </authorList>
    </citation>
    <scope>NUCLEOTIDE SEQUENCE [LARGE SCALE GENOMIC DNA]</scope>
    <source>
        <strain evidence="6">NIES-2863</strain>
    </source>
</reference>
<feature type="domain" description="Inositol polyphosphate-related phosphatase" evidence="4">
    <location>
        <begin position="98"/>
        <end position="478"/>
    </location>
</feature>
<evidence type="ECO:0000313" key="5">
    <source>
        <dbReference type="EMBL" id="KXZ53716.1"/>
    </source>
</evidence>
<dbReference type="Gene3D" id="1.10.555.10">
    <property type="entry name" value="Rho GTPase activation protein"/>
    <property type="match status" value="1"/>
</dbReference>
<dbReference type="InterPro" id="IPR045849">
    <property type="entry name" value="IP5P_plant"/>
</dbReference>
<dbReference type="GO" id="GO:0004439">
    <property type="term" value="F:phosphatidylinositol-4,5-bisphosphate 5-phosphatase activity"/>
    <property type="evidence" value="ECO:0007669"/>
    <property type="project" value="TreeGrafter"/>
</dbReference>
<dbReference type="SUPFAM" id="SSF48350">
    <property type="entry name" value="GTPase activation domain, GAP"/>
    <property type="match status" value="1"/>
</dbReference>
<dbReference type="InterPro" id="IPR000300">
    <property type="entry name" value="IPPc"/>
</dbReference>
<dbReference type="InterPro" id="IPR013783">
    <property type="entry name" value="Ig-like_fold"/>
</dbReference>
<keyword evidence="2" id="KW-0378">Hydrolase</keyword>
<dbReference type="SUPFAM" id="SSF56219">
    <property type="entry name" value="DNase I-like"/>
    <property type="match status" value="1"/>
</dbReference>
<comment type="similarity">
    <text evidence="1">Belongs to the inositol polyphosphate 5-phosphatase family.</text>
</comment>
<dbReference type="SMART" id="SM00128">
    <property type="entry name" value="IPPc"/>
    <property type="match status" value="1"/>
</dbReference>
<dbReference type="InterPro" id="IPR036691">
    <property type="entry name" value="Endo/exonu/phosph_ase_sf"/>
</dbReference>
<sequence length="899" mass="90700">MKKILKNVGAKMAALADDIASYNDSARSAAVQGGSPLSWPLAAGALDGSGAGGTSAAAGSGNSGGSSDGPDVVAIAFQELVPLNAGSVIGVWGTDHADAWDRCVGAYLNGEDWAAQQYGPAAPPAVGQAAAAAAAASLLDTKWQGGPQPTAPPGPSGQYVQVASKQLVGVYLTVWVRRSLLPVVRGVQVTTVATGFGGYLGNKGAVAARLRLFDSSLVLLAAHLTAGEAEGDEVRRNADVADILRRAAFASGPDGGGAVAMTSAAAASVSPSNITDHDLVIWMGDLNYRLATTNAASAAAGGAAGSGGGAGAVSPPPGALSDAEVRAAIRSGALEPLLAADQLLRERAAGRVFQGWREGRITFLPTYKFKVGTSVYNGDDAALAPGAGSASTGALQSAADPAGVAEDDASTTGSAPDPERHKKRTPAWCDRVLWWERRADSAGPGSGMEQLGYWRGELTVSDHKPVAAAFRASLRAYHRGRIEALLEAALRAVDRMQESMRPKVTVEPVVLDAGEWVATGRPVPLRLTLANTGTVEAIFHFVPPPQPQAPGKRAGQTYEIELTVMVDGGPGGGAEALSATSSSSGAVPLDVIAILRIEDSGDKFISIGGRYLRSFLGLPLETLVGMGQQPALAPAEASALAGKLGLPPLLLMGAPTADACADGADGVPKELRGLLAALRADGAAALRQPGILGESSATVLRRVDGGGAGVEAVGLTGVAAGNDEGLFVEARQPTSREAQRALIRELEWLRLHLDAGYSLPPSADPHDVAALLLLWLGQLPQPLISRAAAEAAAATPPASAGEAAALLRRHCTPAALAALAALLSVLRDALAPEAAAGSGLTAATLAGVLSAWCLPPLPTGAAADAAANRLALMVALLGDGPEAAAAVEGLAEGMPDVAL</sequence>
<dbReference type="PANTHER" id="PTHR45666:SF22">
    <property type="entry name" value="TYPE I INOSITOL POLYPHOSPHATE 5-PHOSPHATASE 4"/>
    <property type="match status" value="1"/>
</dbReference>
<dbReference type="Gene3D" id="2.60.40.10">
    <property type="entry name" value="Immunoglobulins"/>
    <property type="match status" value="1"/>
</dbReference>
<comment type="caution">
    <text evidence="5">The sequence shown here is derived from an EMBL/GenBank/DDBJ whole genome shotgun (WGS) entry which is preliminary data.</text>
</comment>
<dbReference type="PANTHER" id="PTHR45666">
    <property type="entry name" value="TYPE IV INOSITOL POLYPHOSPHATE 5-PHOSPHATASE 9"/>
    <property type="match status" value="1"/>
</dbReference>
<feature type="region of interest" description="Disordered" evidence="3">
    <location>
        <begin position="387"/>
        <end position="424"/>
    </location>
</feature>
<dbReference type="AlphaFoldDB" id="A0A150GV16"/>
<dbReference type="STRING" id="33097.A0A150GV16"/>
<evidence type="ECO:0000313" key="6">
    <source>
        <dbReference type="Proteomes" id="UP000075714"/>
    </source>
</evidence>
<dbReference type="Gene3D" id="3.60.10.10">
    <property type="entry name" value="Endonuclease/exonuclease/phosphatase"/>
    <property type="match status" value="1"/>
</dbReference>
<evidence type="ECO:0000259" key="4">
    <source>
        <dbReference type="SMART" id="SM00128"/>
    </source>
</evidence>
<dbReference type="GO" id="GO:0034485">
    <property type="term" value="F:phosphatidylinositol-3,4,5-trisphosphate 5-phosphatase activity"/>
    <property type="evidence" value="ECO:0007669"/>
    <property type="project" value="TreeGrafter"/>
</dbReference>
<evidence type="ECO:0000256" key="1">
    <source>
        <dbReference type="ARBA" id="ARBA00010768"/>
    </source>
</evidence>
<gene>
    <name evidence="5" type="ORF">GPECTOR_6g633</name>
</gene>
<dbReference type="OrthoDB" id="62798at2759"/>
<dbReference type="Proteomes" id="UP000075714">
    <property type="component" value="Unassembled WGS sequence"/>
</dbReference>